<feature type="transmembrane region" description="Helical" evidence="1">
    <location>
        <begin position="7"/>
        <end position="28"/>
    </location>
</feature>
<reference evidence="2" key="1">
    <citation type="submission" date="2015-04" db="EMBL/GenBank/DDBJ databases">
        <authorList>
            <person name="Syromyatnikov M.Y."/>
            <person name="Popov V.N."/>
        </authorList>
    </citation>
    <scope>NUCLEOTIDE SEQUENCE</scope>
    <source>
        <strain evidence="2">MO-1</strain>
    </source>
</reference>
<evidence type="ECO:0000256" key="1">
    <source>
        <dbReference type="SAM" id="Phobius"/>
    </source>
</evidence>
<keyword evidence="1" id="KW-0472">Membrane</keyword>
<organism evidence="2">
    <name type="scientific">Magnetococcus massalia (strain MO-1)</name>
    <dbReference type="NCBI Taxonomy" id="451514"/>
    <lineage>
        <taxon>Bacteria</taxon>
        <taxon>Pseudomonadati</taxon>
        <taxon>Pseudomonadota</taxon>
        <taxon>Magnetococcia</taxon>
        <taxon>Magnetococcales</taxon>
        <taxon>Magnetococcaceae</taxon>
        <taxon>Magnetococcus</taxon>
    </lineage>
</organism>
<keyword evidence="1" id="KW-1133">Transmembrane helix</keyword>
<name>A0A1S7LKS4_MAGMO</name>
<proteinExistence type="predicted"/>
<accession>A0A1S7LKS4</accession>
<sequence length="65" mass="7165">MKHQRFFPYLAIAALITAVVGMISWRVALSFGVDKEWASLLGNIGFGGLFASFTFGFLSLAFMSR</sequence>
<protein>
    <submittedName>
        <fullName evidence="2">Uncharacterized protein</fullName>
    </submittedName>
</protein>
<feature type="transmembrane region" description="Helical" evidence="1">
    <location>
        <begin position="40"/>
        <end position="63"/>
    </location>
</feature>
<gene>
    <name evidence="2" type="ORF">MAGMO_2289</name>
</gene>
<dbReference type="AlphaFoldDB" id="A0A1S7LKS4"/>
<evidence type="ECO:0000313" key="2">
    <source>
        <dbReference type="EMBL" id="CRH06451.1"/>
    </source>
</evidence>
<keyword evidence="1" id="KW-0812">Transmembrane</keyword>
<dbReference type="EMBL" id="LO017727">
    <property type="protein sequence ID" value="CRH06451.1"/>
    <property type="molecule type" value="Genomic_DNA"/>
</dbReference>